<gene>
    <name evidence="5" type="ORF">R3P38DRAFT_2496966</name>
    <name evidence="4" type="ORF">R3P38DRAFT_2512527</name>
</gene>
<dbReference type="Gene3D" id="3.40.50.300">
    <property type="entry name" value="P-loop containing nucleotide triphosphate hydrolases"/>
    <property type="match status" value="1"/>
</dbReference>
<keyword evidence="4" id="KW-0378">Hydrolase</keyword>
<feature type="transmembrane region" description="Helical" evidence="2">
    <location>
        <begin position="521"/>
        <end position="540"/>
    </location>
</feature>
<dbReference type="Pfam" id="PF00271">
    <property type="entry name" value="Helicase_C"/>
    <property type="match status" value="1"/>
</dbReference>
<name>A0AAW0CR41_9AGAR</name>
<dbReference type="AlphaFoldDB" id="A0AAW0CR41"/>
<feature type="domain" description="Helicase C-terminal" evidence="3">
    <location>
        <begin position="1"/>
        <end position="151"/>
    </location>
</feature>
<evidence type="ECO:0000256" key="1">
    <source>
        <dbReference type="SAM" id="MobiDB-lite"/>
    </source>
</evidence>
<feature type="compositionally biased region" description="Basic and acidic residues" evidence="1">
    <location>
        <begin position="270"/>
        <end position="282"/>
    </location>
</feature>
<keyword evidence="2" id="KW-0472">Membrane</keyword>
<dbReference type="EMBL" id="JAWWNJ010000004">
    <property type="protein sequence ID" value="KAK7057052.1"/>
    <property type="molecule type" value="Genomic_DNA"/>
</dbReference>
<keyword evidence="6" id="KW-1185">Reference proteome</keyword>
<organism evidence="4 6">
    <name type="scientific">Favolaschia claudopus</name>
    <dbReference type="NCBI Taxonomy" id="2862362"/>
    <lineage>
        <taxon>Eukaryota</taxon>
        <taxon>Fungi</taxon>
        <taxon>Dikarya</taxon>
        <taxon>Basidiomycota</taxon>
        <taxon>Agaricomycotina</taxon>
        <taxon>Agaricomycetes</taxon>
        <taxon>Agaricomycetidae</taxon>
        <taxon>Agaricales</taxon>
        <taxon>Marasmiineae</taxon>
        <taxon>Mycenaceae</taxon>
        <taxon>Favolaschia</taxon>
    </lineage>
</organism>
<sequence length="546" mass="60007">MKASDVPKFLVFVQSIDQGHRVVNYLRSLPSQKDARRLIRHHHSMACPECKAEGMESLYKIGDETDCLVHVSTDVLTVGVDIPGLAGVLIYDKIASLSALLQRAGRPVRERGAGGVAYLYISKSSMAEALAYVDSEAGKADKRVLDEKDPASYVPQSLEAATEDSTAEIIAERSTSSSLTASGSTTKTSGSNKKTKAVTTSPQPVKSCSASLLLVFAAHARNRCVTRQINIIYENPGVDRDCGRCSSCVGDKVPEPRAMENDSDQPSTQDTRKHAEESPEIEKVPGYMKPQTKDIKSLTTKLEHSAYILRQGQPLGSEALFISARIFLPPNIVTAITTNFLLIKSEEIFFARVRDWEYRDRFGQALWDVVKVLVDDLRKELVDRHKESLEKQRAARLHKWIVSNGFDGVKRVSLKLGTPPSPVPPITEPSNSGAPAPESPSTPASPTDIVAKIPPTEFYAVSPEKNSKNLKRKAAAEPSERKGSAKRLKKSVSTLIWATFASTLCLIQSRTGQRKYGPSRQLIMLMILICYTSVCLLLVFRIRALV</sequence>
<dbReference type="Proteomes" id="UP001362999">
    <property type="component" value="Unassembled WGS sequence"/>
</dbReference>
<dbReference type="InterPro" id="IPR027417">
    <property type="entry name" value="P-loop_NTPase"/>
</dbReference>
<protein>
    <submittedName>
        <fullName evidence="4">P-loop containing nucleoside triphosphate hydrolase protein</fullName>
    </submittedName>
</protein>
<evidence type="ECO:0000313" key="5">
    <source>
        <dbReference type="EMBL" id="KAK7057052.1"/>
    </source>
</evidence>
<feature type="compositionally biased region" description="Low complexity" evidence="1">
    <location>
        <begin position="428"/>
        <end position="447"/>
    </location>
</feature>
<reference evidence="4 6" key="1">
    <citation type="journal article" date="2024" name="J Genomics">
        <title>Draft genome sequencing and assembly of Favolaschia claudopus CIRM-BRFM 2984 isolated from oak limbs.</title>
        <authorList>
            <person name="Navarro D."/>
            <person name="Drula E."/>
            <person name="Chaduli D."/>
            <person name="Cazenave R."/>
            <person name="Ahrendt S."/>
            <person name="Wang J."/>
            <person name="Lipzen A."/>
            <person name="Daum C."/>
            <person name="Barry K."/>
            <person name="Grigoriev I.V."/>
            <person name="Favel A."/>
            <person name="Rosso M.N."/>
            <person name="Martin F."/>
        </authorList>
    </citation>
    <scope>NUCLEOTIDE SEQUENCE [LARGE SCALE GENOMIC DNA]</scope>
    <source>
        <strain evidence="4 6">CIRM-BRFM 2984</strain>
    </source>
</reference>
<evidence type="ECO:0000259" key="3">
    <source>
        <dbReference type="PROSITE" id="PS51194"/>
    </source>
</evidence>
<feature type="region of interest" description="Disordered" evidence="1">
    <location>
        <begin position="253"/>
        <end position="282"/>
    </location>
</feature>
<dbReference type="GO" id="GO:0016787">
    <property type="term" value="F:hydrolase activity"/>
    <property type="evidence" value="ECO:0007669"/>
    <property type="project" value="UniProtKB-KW"/>
</dbReference>
<feature type="region of interest" description="Disordered" evidence="1">
    <location>
        <begin position="164"/>
        <end position="203"/>
    </location>
</feature>
<evidence type="ECO:0000313" key="6">
    <source>
        <dbReference type="Proteomes" id="UP001362999"/>
    </source>
</evidence>
<dbReference type="InterPro" id="IPR001650">
    <property type="entry name" value="Helicase_C-like"/>
</dbReference>
<keyword evidence="2" id="KW-1133">Transmembrane helix</keyword>
<evidence type="ECO:0000256" key="2">
    <source>
        <dbReference type="SAM" id="Phobius"/>
    </source>
</evidence>
<feature type="compositionally biased region" description="Low complexity" evidence="1">
    <location>
        <begin position="174"/>
        <end position="192"/>
    </location>
</feature>
<accession>A0AAW0CR41</accession>
<keyword evidence="2" id="KW-0812">Transmembrane</keyword>
<feature type="region of interest" description="Disordered" evidence="1">
    <location>
        <begin position="464"/>
        <end position="485"/>
    </location>
</feature>
<dbReference type="EMBL" id="JAWWNJ010000014">
    <property type="protein sequence ID" value="KAK7041263.1"/>
    <property type="molecule type" value="Genomic_DNA"/>
</dbReference>
<comment type="caution">
    <text evidence="4">The sequence shown here is derived from an EMBL/GenBank/DDBJ whole genome shotgun (WGS) entry which is preliminary data.</text>
</comment>
<feature type="compositionally biased region" description="Basic and acidic residues" evidence="1">
    <location>
        <begin position="474"/>
        <end position="483"/>
    </location>
</feature>
<dbReference type="PROSITE" id="PS51194">
    <property type="entry name" value="HELICASE_CTER"/>
    <property type="match status" value="1"/>
</dbReference>
<proteinExistence type="predicted"/>
<dbReference type="CDD" id="cd18785">
    <property type="entry name" value="SF2_C"/>
    <property type="match status" value="1"/>
</dbReference>
<dbReference type="SUPFAM" id="SSF52540">
    <property type="entry name" value="P-loop containing nucleoside triphosphate hydrolases"/>
    <property type="match status" value="1"/>
</dbReference>
<evidence type="ECO:0000313" key="4">
    <source>
        <dbReference type="EMBL" id="KAK7041263.1"/>
    </source>
</evidence>
<feature type="region of interest" description="Disordered" evidence="1">
    <location>
        <begin position="417"/>
        <end position="449"/>
    </location>
</feature>